<keyword evidence="1" id="KW-1133">Transmembrane helix</keyword>
<sequence length="432" mass="51458">MATILNFEIKIWKNLMQNTYYRTIHNQILYLFYYDELIHRKFMLINNVHVKPMGRIVRPHKNKILLALTSILVTLVSILMIQQPQWIRNYVSLCILTRMFPTEGIKYLSASIVMCTINNMMNAFYATSTRYEQFQFLLPINDERWRNLNKQDSGRYEMNKDYVFSIARCAIISIGTLFAIAMIMMIMLKSLWKISIFWTIFWPFIMYIWTYHTGSAFLHITSFIFILQYYLNLRQQSFLRIMQRLLLFAYNNNHITSITLLKHFFEHHHRMFERLQKDIDEHSRQLSRYITIIFAMSTMVTTYSSYLLFMTKQRFIYQCLYCMIAHAQINTLSVMIIGCAKVRNNNEKLLRLKQKCLMLSICEKKIFTTHQLLKFDALTTTLLDRPLGFQLTNGVIITSYTFITVIVNISTFFFLISQNIIATKQLTTINNT</sequence>
<feature type="transmembrane region" description="Helical" evidence="1">
    <location>
        <begin position="162"/>
        <end position="184"/>
    </location>
</feature>
<name>A0A9D4P0H3_DERFA</name>
<gene>
    <name evidence="2" type="ORF">HUG17_4426</name>
</gene>
<keyword evidence="1" id="KW-0472">Membrane</keyword>
<feature type="transmembrane region" description="Helical" evidence="1">
    <location>
        <begin position="64"/>
        <end position="82"/>
    </location>
</feature>
<reference evidence="2" key="1">
    <citation type="submission" date="2020-06" db="EMBL/GenBank/DDBJ databases">
        <authorList>
            <person name="Ji K."/>
            <person name="Li J."/>
        </authorList>
    </citation>
    <scope>NUCLEOTIDE SEQUENCE</scope>
    <source>
        <strain evidence="2">JKM2019</strain>
        <tissue evidence="2">Whole body</tissue>
    </source>
</reference>
<proteinExistence type="predicted"/>
<feature type="transmembrane region" description="Helical" evidence="1">
    <location>
        <begin position="216"/>
        <end position="233"/>
    </location>
</feature>
<dbReference type="AlphaFoldDB" id="A0A9D4P0H3"/>
<feature type="transmembrane region" description="Helical" evidence="1">
    <location>
        <begin position="395"/>
        <end position="416"/>
    </location>
</feature>
<keyword evidence="1" id="KW-0812">Transmembrane</keyword>
<organism evidence="2">
    <name type="scientific">Dermatophagoides farinae</name>
    <name type="common">American house dust mite</name>
    <dbReference type="NCBI Taxonomy" id="6954"/>
    <lineage>
        <taxon>Eukaryota</taxon>
        <taxon>Metazoa</taxon>
        <taxon>Ecdysozoa</taxon>
        <taxon>Arthropoda</taxon>
        <taxon>Chelicerata</taxon>
        <taxon>Arachnida</taxon>
        <taxon>Acari</taxon>
        <taxon>Acariformes</taxon>
        <taxon>Sarcoptiformes</taxon>
        <taxon>Astigmata</taxon>
        <taxon>Psoroptidia</taxon>
        <taxon>Analgoidea</taxon>
        <taxon>Pyroglyphidae</taxon>
        <taxon>Dermatophagoidinae</taxon>
        <taxon>Dermatophagoides</taxon>
    </lineage>
</organism>
<protein>
    <submittedName>
        <fullName evidence="2">Uncharacterized protein</fullName>
    </submittedName>
</protein>
<reference evidence="2" key="2">
    <citation type="journal article" date="2021" name="World Allergy Organ. J.">
        <title>Chromosome-level assembly of Dermatophagoides farinae genome and transcriptome reveals two novel allergens Der f 37 and Der f 39.</title>
        <authorList>
            <person name="Chen J."/>
            <person name="Cai Z."/>
            <person name="Fan D."/>
            <person name="Hu J."/>
            <person name="Hou Y."/>
            <person name="He Y."/>
            <person name="Zhang Z."/>
            <person name="Zhao Z."/>
            <person name="Gao P."/>
            <person name="Hu W."/>
            <person name="Sun J."/>
            <person name="Li J."/>
            <person name="Ji K."/>
        </authorList>
    </citation>
    <scope>NUCLEOTIDE SEQUENCE</scope>
    <source>
        <strain evidence="2">JKM2019</strain>
    </source>
</reference>
<evidence type="ECO:0000313" key="2">
    <source>
        <dbReference type="EMBL" id="KAH7641382.1"/>
    </source>
</evidence>
<feature type="transmembrane region" description="Helical" evidence="1">
    <location>
        <begin position="289"/>
        <end position="309"/>
    </location>
</feature>
<dbReference type="Proteomes" id="UP000828236">
    <property type="component" value="Unassembled WGS sequence"/>
</dbReference>
<accession>A0A9D4P0H3</accession>
<evidence type="ECO:0000256" key="1">
    <source>
        <dbReference type="SAM" id="Phobius"/>
    </source>
</evidence>
<dbReference type="EMBL" id="SDOV01000004">
    <property type="protein sequence ID" value="KAH7641382.1"/>
    <property type="molecule type" value="Genomic_DNA"/>
</dbReference>
<comment type="caution">
    <text evidence="2">The sequence shown here is derived from an EMBL/GenBank/DDBJ whole genome shotgun (WGS) entry which is preliminary data.</text>
</comment>